<accession>A0A5S3P4T4</accession>
<evidence type="ECO:0000313" key="2">
    <source>
        <dbReference type="Proteomes" id="UP000309668"/>
    </source>
</evidence>
<organism evidence="1 2">
    <name type="scientific">Qipengyuania marisflavi</name>
    <dbReference type="NCBI Taxonomy" id="2486356"/>
    <lineage>
        <taxon>Bacteria</taxon>
        <taxon>Pseudomonadati</taxon>
        <taxon>Pseudomonadota</taxon>
        <taxon>Alphaproteobacteria</taxon>
        <taxon>Sphingomonadales</taxon>
        <taxon>Erythrobacteraceae</taxon>
        <taxon>Qipengyuania</taxon>
    </lineage>
</organism>
<proteinExistence type="predicted"/>
<dbReference type="Proteomes" id="UP000309668">
    <property type="component" value="Unassembled WGS sequence"/>
</dbReference>
<dbReference type="InterPro" id="IPR011990">
    <property type="entry name" value="TPR-like_helical_dom_sf"/>
</dbReference>
<sequence length="109" mass="11378">MRLTGIEGGAGKIVQGGAAAALLAECLGAYETGSVDALFDLGVAFSAGGNGVTIDMVEAHKWFNIAAAQGHEDAAFCRADVSDEMTAREIAEAQRRARHWLAEGQRKTA</sequence>
<reference evidence="1 2" key="1">
    <citation type="submission" date="2019-05" db="EMBL/GenBank/DDBJ databases">
        <title>Erythrobacter marisflavi sp. nov., isolated from isolated from water of an estuary environment.</title>
        <authorList>
            <person name="Yoon J.-H."/>
        </authorList>
    </citation>
    <scope>NUCLEOTIDE SEQUENCE [LARGE SCALE GENOMIC DNA]</scope>
    <source>
        <strain evidence="1 2">KEM-5</strain>
    </source>
</reference>
<dbReference type="SMART" id="SM00671">
    <property type="entry name" value="SEL1"/>
    <property type="match status" value="1"/>
</dbReference>
<dbReference type="AlphaFoldDB" id="A0A5S3P4T4"/>
<gene>
    <name evidence="1" type="ORF">FEV51_07005</name>
</gene>
<dbReference type="RefSeq" id="WP_138617345.1">
    <property type="nucleotide sequence ID" value="NZ_VCAO01000003.1"/>
</dbReference>
<dbReference type="EMBL" id="VCAO01000003">
    <property type="protein sequence ID" value="TMM48049.1"/>
    <property type="molecule type" value="Genomic_DNA"/>
</dbReference>
<dbReference type="InterPro" id="IPR006597">
    <property type="entry name" value="Sel1-like"/>
</dbReference>
<comment type="caution">
    <text evidence="1">The sequence shown here is derived from an EMBL/GenBank/DDBJ whole genome shotgun (WGS) entry which is preliminary data.</text>
</comment>
<dbReference type="OrthoDB" id="5321503at2"/>
<protein>
    <submittedName>
        <fullName evidence="1">Sel1 repeat family protein</fullName>
    </submittedName>
</protein>
<keyword evidence="2" id="KW-1185">Reference proteome</keyword>
<dbReference type="Gene3D" id="1.25.40.10">
    <property type="entry name" value="Tetratricopeptide repeat domain"/>
    <property type="match status" value="1"/>
</dbReference>
<dbReference type="SUPFAM" id="SSF81901">
    <property type="entry name" value="HCP-like"/>
    <property type="match status" value="1"/>
</dbReference>
<evidence type="ECO:0000313" key="1">
    <source>
        <dbReference type="EMBL" id="TMM48049.1"/>
    </source>
</evidence>
<name>A0A5S3P4T4_9SPHN</name>